<feature type="domain" description="TNase-like" evidence="1">
    <location>
        <begin position="66"/>
        <end position="217"/>
    </location>
</feature>
<proteinExistence type="predicted"/>
<gene>
    <name evidence="2" type="ORF">HAHE_10710</name>
</gene>
<sequence length="222" mass="25427">MAIRAKGQGWQFATLLVVALLLWGIERWKPGLLRDFWKESPGDSSARVGNFEQIDGCRWIGHDRNDGDSFKVRLPDGRIEELRLYFVDAPESEFRTYGGGRTNRERIAEQASDLGVTAEEAVEIGRLAKAEVEEWLSQDPFTVFTEWDDPFGDRRFHAFVVCPDGEWLHERLVREGLVRIHTKGASVPGQRSEREQESRLGRLQEIARQSRKGVWAMSSLAR</sequence>
<dbReference type="InterPro" id="IPR016071">
    <property type="entry name" value="Staphylococal_nuclease_OB-fold"/>
</dbReference>
<dbReference type="Gene3D" id="2.40.50.90">
    <property type="match status" value="1"/>
</dbReference>
<dbReference type="SUPFAM" id="SSF50199">
    <property type="entry name" value="Staphylococcal nuclease"/>
    <property type="match status" value="1"/>
</dbReference>
<evidence type="ECO:0000259" key="1">
    <source>
        <dbReference type="PROSITE" id="PS50830"/>
    </source>
</evidence>
<dbReference type="EMBL" id="AP024702">
    <property type="protein sequence ID" value="BCX47163.1"/>
    <property type="molecule type" value="Genomic_DNA"/>
</dbReference>
<dbReference type="Proteomes" id="UP001374893">
    <property type="component" value="Chromosome"/>
</dbReference>
<organism evidence="2 3">
    <name type="scientific">Haloferula helveola</name>
    <dbReference type="NCBI Taxonomy" id="490095"/>
    <lineage>
        <taxon>Bacteria</taxon>
        <taxon>Pseudomonadati</taxon>
        <taxon>Verrucomicrobiota</taxon>
        <taxon>Verrucomicrobiia</taxon>
        <taxon>Verrucomicrobiales</taxon>
        <taxon>Verrucomicrobiaceae</taxon>
        <taxon>Haloferula</taxon>
    </lineage>
</organism>
<reference evidence="2 3" key="1">
    <citation type="submission" date="2021-06" db="EMBL/GenBank/DDBJ databases">
        <title>Complete genome of Haloferula helveola possessing various polysaccharide degrading enzymes.</title>
        <authorList>
            <person name="Takami H."/>
            <person name="Huang C."/>
            <person name="Hamasaki K."/>
        </authorList>
    </citation>
    <scope>NUCLEOTIDE SEQUENCE [LARGE SCALE GENOMIC DNA]</scope>
    <source>
        <strain evidence="2 3">CN-1</strain>
    </source>
</reference>
<evidence type="ECO:0000313" key="3">
    <source>
        <dbReference type="Proteomes" id="UP001374893"/>
    </source>
</evidence>
<dbReference type="PROSITE" id="PS50830">
    <property type="entry name" value="TNASE_3"/>
    <property type="match status" value="1"/>
</dbReference>
<dbReference type="Pfam" id="PF00565">
    <property type="entry name" value="SNase"/>
    <property type="match status" value="1"/>
</dbReference>
<evidence type="ECO:0000313" key="2">
    <source>
        <dbReference type="EMBL" id="BCX47163.1"/>
    </source>
</evidence>
<accession>A0ABM7RAE4</accession>
<keyword evidence="3" id="KW-1185">Reference proteome</keyword>
<dbReference type="SMART" id="SM00318">
    <property type="entry name" value="SNc"/>
    <property type="match status" value="1"/>
</dbReference>
<dbReference type="InterPro" id="IPR035437">
    <property type="entry name" value="SNase_OB-fold_sf"/>
</dbReference>
<dbReference type="RefSeq" id="WP_338689209.1">
    <property type="nucleotide sequence ID" value="NZ_AP024702.1"/>
</dbReference>
<name>A0ABM7RAE4_9BACT</name>
<protein>
    <recommendedName>
        <fullName evidence="1">TNase-like domain-containing protein</fullName>
    </recommendedName>
</protein>